<dbReference type="SUPFAM" id="SSF49265">
    <property type="entry name" value="Fibronectin type III"/>
    <property type="match status" value="2"/>
</dbReference>
<dbReference type="PANTHER" id="PTHR46708:SF2">
    <property type="entry name" value="FIBRONECTIN TYPE-III DOMAIN-CONTAINING PROTEIN"/>
    <property type="match status" value="1"/>
</dbReference>
<dbReference type="RefSeq" id="WP_305006600.1">
    <property type="nucleotide sequence ID" value="NZ_JAUQSY010000006.1"/>
</dbReference>
<dbReference type="EMBL" id="JAUQSY010000006">
    <property type="protein sequence ID" value="MDO7875284.1"/>
    <property type="molecule type" value="Genomic_DNA"/>
</dbReference>
<keyword evidence="5" id="KW-1185">Reference proteome</keyword>
<evidence type="ECO:0000256" key="2">
    <source>
        <dbReference type="SAM" id="SignalP"/>
    </source>
</evidence>
<feature type="domain" description="Fibronectin type-III" evidence="3">
    <location>
        <begin position="509"/>
        <end position="594"/>
    </location>
</feature>
<feature type="chain" id="PRO_5045998792" evidence="2">
    <location>
        <begin position="33"/>
        <end position="772"/>
    </location>
</feature>
<comment type="caution">
    <text evidence="4">The sequence shown here is derived from an EMBL/GenBank/DDBJ whole genome shotgun (WGS) entry which is preliminary data.</text>
</comment>
<evidence type="ECO:0000313" key="4">
    <source>
        <dbReference type="EMBL" id="MDO7875284.1"/>
    </source>
</evidence>
<dbReference type="InterPro" id="IPR013783">
    <property type="entry name" value="Ig-like_fold"/>
</dbReference>
<evidence type="ECO:0000259" key="3">
    <source>
        <dbReference type="PROSITE" id="PS50853"/>
    </source>
</evidence>
<dbReference type="InterPro" id="IPR056600">
    <property type="entry name" value="GBD_T9SS_assoc"/>
</dbReference>
<feature type="signal peptide" evidence="2">
    <location>
        <begin position="1"/>
        <end position="32"/>
    </location>
</feature>
<dbReference type="Gene3D" id="2.60.120.380">
    <property type="match status" value="1"/>
</dbReference>
<gene>
    <name evidence="4" type="ORF">Q5H93_11115</name>
</gene>
<dbReference type="InterPro" id="IPR036116">
    <property type="entry name" value="FN3_sf"/>
</dbReference>
<organism evidence="4 5">
    <name type="scientific">Hymenobacter aranciens</name>
    <dbReference type="NCBI Taxonomy" id="3063996"/>
    <lineage>
        <taxon>Bacteria</taxon>
        <taxon>Pseudomonadati</taxon>
        <taxon>Bacteroidota</taxon>
        <taxon>Cytophagia</taxon>
        <taxon>Cytophagales</taxon>
        <taxon>Hymenobacteraceae</taxon>
        <taxon>Hymenobacter</taxon>
    </lineage>
</organism>
<accession>A0ABT9BAI5</accession>
<proteinExistence type="predicted"/>
<protein>
    <submittedName>
        <fullName evidence="4">T9SS type A sorting domain-containing protein</fullName>
    </submittedName>
</protein>
<dbReference type="Gene3D" id="2.60.40.10">
    <property type="entry name" value="Immunoglobulins"/>
    <property type="match status" value="3"/>
</dbReference>
<evidence type="ECO:0000313" key="5">
    <source>
        <dbReference type="Proteomes" id="UP001176429"/>
    </source>
</evidence>
<dbReference type="Pfam" id="PF18962">
    <property type="entry name" value="Por_Secre_tail"/>
    <property type="match status" value="1"/>
</dbReference>
<dbReference type="PROSITE" id="PS50853">
    <property type="entry name" value="FN3"/>
    <property type="match status" value="2"/>
</dbReference>
<dbReference type="PANTHER" id="PTHR46708">
    <property type="entry name" value="TENASCIN"/>
    <property type="match status" value="1"/>
</dbReference>
<dbReference type="Pfam" id="PF23759">
    <property type="entry name" value="GBD_T9SS_assoc"/>
    <property type="match status" value="1"/>
</dbReference>
<dbReference type="InterPro" id="IPR003961">
    <property type="entry name" value="FN3_dom"/>
</dbReference>
<name>A0ABT9BAI5_9BACT</name>
<dbReference type="InterPro" id="IPR026444">
    <property type="entry name" value="Secre_tail"/>
</dbReference>
<sequence>MITRLLSAGRTRGWALALGLLGGLGAAPAAQAQAWNYYPAQATNTAGFYASISGGTVISTSNTDNANSAPQNIGFPFFYNGTTFTQFVLNTNGIMRLGSSAPSVANLYPTFEVQRAGVDPITSLSPDDVNLLAPFNFDLQASTATNAVPPEYRVATTGTAPNRVCTVQWKNVTDRPGATNQSQFGSFEFQVRLYETSNAIEFAYSFASYTNNPPASRPAVVGIKGLSSNEDILARKFLINDPWSSAVFFQGTYSGTNFNFRLGYGPDRGRTFRFEPRAATCAATTGSVGSITATAAQLTFAPVSGASSYNVVVTAPNGTTAFSQTVTTSPVSLTGLTANTAYSVSIVTNCAGGTTSAPGLVSFTTAAASGLANDECAGAIQLTPGGCASPTAGTTVGATQSLPAIRCGSVSGTADDDVWYKFTATGTSHNVTVVPGTGVDAVIDVRAGTCPGTNIGCADATAAGGTETATLAGLTVGTTYYVRVYSFRLVDDGPFTICVSGTAAPVCPPVAGLSVGGTTATGATLTFAPAAGASAYTVRLTPAGGTATVSTASGSPVSLSGLRAGTTYTVSVTTTCAGGQTSTAATTTFTTPAPAPTGATVSNITATGASLNFTPAAGASNYTVTLTPPNGPATSFTVSTLPLVLSSLLPGTNYTVTIVANYPGGATSVPLTTTFDTVLGTATRAALAGGVVSVFPNPTHRTFTLSLPALGATRTAQLTLLNALGQTVLSQSIALAPAGTQAPVAVAALAAGLYTVRVQAGAETATTRLAVE</sequence>
<dbReference type="Proteomes" id="UP001176429">
    <property type="component" value="Unassembled WGS sequence"/>
</dbReference>
<feature type="domain" description="Fibronectin type-III" evidence="3">
    <location>
        <begin position="595"/>
        <end position="681"/>
    </location>
</feature>
<dbReference type="NCBIfam" id="TIGR04183">
    <property type="entry name" value="Por_Secre_tail"/>
    <property type="match status" value="1"/>
</dbReference>
<reference evidence="4" key="1">
    <citation type="submission" date="2023-07" db="EMBL/GenBank/DDBJ databases">
        <authorList>
            <person name="Kim M.K."/>
        </authorList>
    </citation>
    <scope>NUCLEOTIDE SEQUENCE</scope>
    <source>
        <strain evidence="4">ASUV-10-1</strain>
    </source>
</reference>
<keyword evidence="2" id="KW-0732">Signal</keyword>
<dbReference type="InterPro" id="IPR050991">
    <property type="entry name" value="ECM_Regulatory_Proteins"/>
</dbReference>
<dbReference type="Pfam" id="PF00041">
    <property type="entry name" value="fn3"/>
    <property type="match status" value="2"/>
</dbReference>
<dbReference type="SMART" id="SM00060">
    <property type="entry name" value="FN3"/>
    <property type="match status" value="4"/>
</dbReference>
<keyword evidence="1" id="KW-0677">Repeat</keyword>
<evidence type="ECO:0000256" key="1">
    <source>
        <dbReference type="ARBA" id="ARBA00022737"/>
    </source>
</evidence>